<feature type="domain" description="Chitin-binding type-2" evidence="1">
    <location>
        <begin position="109"/>
        <end position="166"/>
    </location>
</feature>
<evidence type="ECO:0000313" key="3">
    <source>
        <dbReference type="Proteomes" id="UP001438707"/>
    </source>
</evidence>
<dbReference type="Proteomes" id="UP001438707">
    <property type="component" value="Unassembled WGS sequence"/>
</dbReference>
<dbReference type="EMBL" id="JALJOS010000008">
    <property type="protein sequence ID" value="KAK9835691.1"/>
    <property type="molecule type" value="Genomic_DNA"/>
</dbReference>
<sequence>MSQSTGFENRWTLLPKPGSRFRFFCALMLASCSPVLTAPTFIVPLATNQVVPAVRNSNGIGLGILDFQGPSIGYAVTVSNLSSILAADIRMGIPGQSGMSITALYPTPSQACGLATGLVYNPASDCSTFFNCSAALGPRLQACPAGFTLGINSTSCTAAPDFDCPLPQPLPFAQGTVNGILAEGLLDAASISGLSSRDPISAVLAAAQSSQLYLDIRTTSYLAGELRGNF</sequence>
<gene>
    <name evidence="2" type="ORF">WJX74_005967</name>
</gene>
<organism evidence="2 3">
    <name type="scientific">Apatococcus lobatus</name>
    <dbReference type="NCBI Taxonomy" id="904363"/>
    <lineage>
        <taxon>Eukaryota</taxon>
        <taxon>Viridiplantae</taxon>
        <taxon>Chlorophyta</taxon>
        <taxon>core chlorophytes</taxon>
        <taxon>Trebouxiophyceae</taxon>
        <taxon>Chlorellales</taxon>
        <taxon>Chlorellaceae</taxon>
        <taxon>Apatococcus</taxon>
    </lineage>
</organism>
<keyword evidence="3" id="KW-1185">Reference proteome</keyword>
<proteinExistence type="predicted"/>
<reference evidence="2 3" key="1">
    <citation type="journal article" date="2024" name="Nat. Commun.">
        <title>Phylogenomics reveals the evolutionary origins of lichenization in chlorophyte algae.</title>
        <authorList>
            <person name="Puginier C."/>
            <person name="Libourel C."/>
            <person name="Otte J."/>
            <person name="Skaloud P."/>
            <person name="Haon M."/>
            <person name="Grisel S."/>
            <person name="Petersen M."/>
            <person name="Berrin J.G."/>
            <person name="Delaux P.M."/>
            <person name="Dal Grande F."/>
            <person name="Keller J."/>
        </authorList>
    </citation>
    <scope>NUCLEOTIDE SEQUENCE [LARGE SCALE GENOMIC DNA]</scope>
    <source>
        <strain evidence="2 3">SAG 2145</strain>
    </source>
</reference>
<dbReference type="AlphaFoldDB" id="A0AAW1RR91"/>
<comment type="caution">
    <text evidence="2">The sequence shown here is derived from an EMBL/GenBank/DDBJ whole genome shotgun (WGS) entry which is preliminary data.</text>
</comment>
<dbReference type="GO" id="GO:0005576">
    <property type="term" value="C:extracellular region"/>
    <property type="evidence" value="ECO:0007669"/>
    <property type="project" value="InterPro"/>
</dbReference>
<protein>
    <recommendedName>
        <fullName evidence="1">Chitin-binding type-2 domain-containing protein</fullName>
    </recommendedName>
</protein>
<evidence type="ECO:0000259" key="1">
    <source>
        <dbReference type="PROSITE" id="PS50940"/>
    </source>
</evidence>
<dbReference type="PROSITE" id="PS50940">
    <property type="entry name" value="CHIT_BIND_II"/>
    <property type="match status" value="1"/>
</dbReference>
<dbReference type="SUPFAM" id="SSF57625">
    <property type="entry name" value="Invertebrate chitin-binding proteins"/>
    <property type="match status" value="1"/>
</dbReference>
<name>A0AAW1RR91_9CHLO</name>
<dbReference type="InterPro" id="IPR002557">
    <property type="entry name" value="Chitin-bd_dom"/>
</dbReference>
<accession>A0AAW1RR91</accession>
<evidence type="ECO:0000313" key="2">
    <source>
        <dbReference type="EMBL" id="KAK9835691.1"/>
    </source>
</evidence>
<dbReference type="InterPro" id="IPR010895">
    <property type="entry name" value="CHRD"/>
</dbReference>
<dbReference type="InterPro" id="IPR036508">
    <property type="entry name" value="Chitin-bd_dom_sf"/>
</dbReference>
<dbReference type="Pfam" id="PF07452">
    <property type="entry name" value="CHRD"/>
    <property type="match status" value="1"/>
</dbReference>
<dbReference type="GO" id="GO:0008061">
    <property type="term" value="F:chitin binding"/>
    <property type="evidence" value="ECO:0007669"/>
    <property type="project" value="InterPro"/>
</dbReference>